<accession>A0ACC0CG67</accession>
<evidence type="ECO:0000313" key="2">
    <source>
        <dbReference type="Proteomes" id="UP001060085"/>
    </source>
</evidence>
<sequence>MGVQLAADSNLAELGNVNLSDSELVYHVRSALKAALEGDTDGYHQLVGVMHHNERLLPEEVALLVTCLKSLSGAVSCINAIHHGSLLAAIFGMSLWNYSSDVMDALVELLTSLAGSNGQFVDLCLDMLVSNFTPPFTFMEALKKPFGLRRKDQVLDHVHSTLKNIADLVPLSPLRLEKIIKDRMPNIYTKEPLIVMYVENMLRLESSAIGELVGSTMLVAIIDRLIDLDVEIHWDDILRDDFGKGIFEMELEDLEGPAGDPLQDVDERQIWLEQLFGENLVAPKLDSLMVLTFEHLKSSHESGRLHQAFETLLQSFQKTVLTAYKSKFAQFVIFYACSLDPDYCGTRFADTLINIFENSNYPEWRMSAVAYLASYLSRAKFVSASLVADMLERLVNWCYTYSKNLNEDLNPKAHKVYYAGCQAVMYVLCFRMRAIVAVPRLRSKLFLMQIADILRHKLNPLKVCLPSIVEEFLRLARSARLFSLPDNLAANGMLESDFSVAFGGPERLDMFFPFDPCLLKKSDRFIRPNFVYWSMVRSTYENDDDDEDEGSSDEDVAEFSGRVNRMEIYDDDTYGGIDDEASDHDLDKFDYSLDKMSITPKNLSTRLYGSDLRGAYLQMPSRIRPSTSPESL</sequence>
<organism evidence="1 2">
    <name type="scientific">Catharanthus roseus</name>
    <name type="common">Madagascar periwinkle</name>
    <name type="synonym">Vinca rosea</name>
    <dbReference type="NCBI Taxonomy" id="4058"/>
    <lineage>
        <taxon>Eukaryota</taxon>
        <taxon>Viridiplantae</taxon>
        <taxon>Streptophyta</taxon>
        <taxon>Embryophyta</taxon>
        <taxon>Tracheophyta</taxon>
        <taxon>Spermatophyta</taxon>
        <taxon>Magnoliopsida</taxon>
        <taxon>eudicotyledons</taxon>
        <taxon>Gunneridae</taxon>
        <taxon>Pentapetalae</taxon>
        <taxon>asterids</taxon>
        <taxon>lamiids</taxon>
        <taxon>Gentianales</taxon>
        <taxon>Apocynaceae</taxon>
        <taxon>Rauvolfioideae</taxon>
        <taxon>Vinceae</taxon>
        <taxon>Catharanthinae</taxon>
        <taxon>Catharanthus</taxon>
    </lineage>
</organism>
<proteinExistence type="predicted"/>
<name>A0ACC0CG67_CATRO</name>
<reference evidence="2" key="1">
    <citation type="journal article" date="2023" name="Nat. Plants">
        <title>Single-cell RNA sequencing provides a high-resolution roadmap for understanding the multicellular compartmentation of specialized metabolism.</title>
        <authorList>
            <person name="Sun S."/>
            <person name="Shen X."/>
            <person name="Li Y."/>
            <person name="Li Y."/>
            <person name="Wang S."/>
            <person name="Li R."/>
            <person name="Zhang H."/>
            <person name="Shen G."/>
            <person name="Guo B."/>
            <person name="Wei J."/>
            <person name="Xu J."/>
            <person name="St-Pierre B."/>
            <person name="Chen S."/>
            <person name="Sun C."/>
        </authorList>
    </citation>
    <scope>NUCLEOTIDE SEQUENCE [LARGE SCALE GENOMIC DNA]</scope>
</reference>
<dbReference type="EMBL" id="CM044701">
    <property type="protein sequence ID" value="KAI5683905.1"/>
    <property type="molecule type" value="Genomic_DNA"/>
</dbReference>
<comment type="caution">
    <text evidence="1">The sequence shown here is derived from an EMBL/GenBank/DDBJ whole genome shotgun (WGS) entry which is preliminary data.</text>
</comment>
<evidence type="ECO:0000313" key="1">
    <source>
        <dbReference type="EMBL" id="KAI5683905.1"/>
    </source>
</evidence>
<keyword evidence="2" id="KW-1185">Reference proteome</keyword>
<protein>
    <submittedName>
        <fullName evidence="1">Uncharacterized protein</fullName>
    </submittedName>
</protein>
<gene>
    <name evidence="1" type="ORF">M9H77_05133</name>
</gene>
<dbReference type="Proteomes" id="UP001060085">
    <property type="component" value="Linkage Group LG01"/>
</dbReference>